<feature type="domain" description="PurM-like C-terminal" evidence="8">
    <location>
        <begin position="750"/>
        <end position="835"/>
    </location>
</feature>
<proteinExistence type="predicted"/>
<dbReference type="InterPro" id="IPR036676">
    <property type="entry name" value="PurM-like_C_sf"/>
</dbReference>
<evidence type="ECO:0000313" key="10">
    <source>
        <dbReference type="Proteomes" id="UP000221165"/>
    </source>
</evidence>
<feature type="region of interest" description="Disordered" evidence="6">
    <location>
        <begin position="367"/>
        <end position="392"/>
    </location>
</feature>
<dbReference type="RefSeq" id="XP_067925172.1">
    <property type="nucleotide sequence ID" value="XM_068062849.1"/>
</dbReference>
<dbReference type="InterPro" id="IPR010918">
    <property type="entry name" value="PurM-like_C_dom"/>
</dbReference>
<feature type="compositionally biased region" description="Basic and acidic residues" evidence="6">
    <location>
        <begin position="620"/>
        <end position="633"/>
    </location>
</feature>
<organism evidence="9 10">
    <name type="scientific">Cystoisospora suis</name>
    <dbReference type="NCBI Taxonomy" id="483139"/>
    <lineage>
        <taxon>Eukaryota</taxon>
        <taxon>Sar</taxon>
        <taxon>Alveolata</taxon>
        <taxon>Apicomplexa</taxon>
        <taxon>Conoidasida</taxon>
        <taxon>Coccidia</taxon>
        <taxon>Eucoccidiorida</taxon>
        <taxon>Eimeriorina</taxon>
        <taxon>Sarcocystidae</taxon>
        <taxon>Cystoisospora</taxon>
    </lineage>
</organism>
<dbReference type="Pfam" id="PF00586">
    <property type="entry name" value="AIRS"/>
    <property type="match status" value="1"/>
</dbReference>
<dbReference type="PANTHER" id="PTHR10256">
    <property type="entry name" value="SELENIDE, WATER DIKINASE"/>
    <property type="match status" value="1"/>
</dbReference>
<evidence type="ECO:0000256" key="5">
    <source>
        <dbReference type="ARBA" id="ARBA00023266"/>
    </source>
</evidence>
<evidence type="ECO:0000256" key="6">
    <source>
        <dbReference type="SAM" id="MobiDB-lite"/>
    </source>
</evidence>
<feature type="region of interest" description="Disordered" evidence="6">
    <location>
        <begin position="444"/>
        <end position="465"/>
    </location>
</feature>
<evidence type="ECO:0000313" key="9">
    <source>
        <dbReference type="EMBL" id="PHJ23497.1"/>
    </source>
</evidence>
<keyword evidence="5" id="KW-0711">Selenium</keyword>
<evidence type="ECO:0000256" key="4">
    <source>
        <dbReference type="ARBA" id="ARBA00022840"/>
    </source>
</evidence>
<reference evidence="9 10" key="1">
    <citation type="journal article" date="2017" name="Int. J. Parasitol.">
        <title>The genome of the protozoan parasite Cystoisospora suis and a reverse vaccinology approach to identify vaccine candidates.</title>
        <authorList>
            <person name="Palmieri N."/>
            <person name="Shrestha A."/>
            <person name="Ruttkowski B."/>
            <person name="Beck T."/>
            <person name="Vogl C."/>
            <person name="Tomley F."/>
            <person name="Blake D.P."/>
            <person name="Joachim A."/>
        </authorList>
    </citation>
    <scope>NUCLEOTIDE SEQUENCE [LARGE SCALE GENOMIC DNA]</scope>
    <source>
        <strain evidence="9 10">Wien I</strain>
    </source>
</reference>
<dbReference type="InterPro" id="IPR016188">
    <property type="entry name" value="PurM-like_N"/>
</dbReference>
<feature type="region of interest" description="Disordered" evidence="6">
    <location>
        <begin position="606"/>
        <end position="723"/>
    </location>
</feature>
<keyword evidence="1" id="KW-0808">Transferase</keyword>
<dbReference type="SUPFAM" id="SSF55326">
    <property type="entry name" value="PurM N-terminal domain-like"/>
    <property type="match status" value="1"/>
</dbReference>
<feature type="compositionally biased region" description="Basic and acidic residues" evidence="6">
    <location>
        <begin position="167"/>
        <end position="187"/>
    </location>
</feature>
<evidence type="ECO:0000259" key="8">
    <source>
        <dbReference type="Pfam" id="PF02769"/>
    </source>
</evidence>
<feature type="compositionally biased region" description="Low complexity" evidence="6">
    <location>
        <begin position="129"/>
        <end position="152"/>
    </location>
</feature>
<dbReference type="Gene3D" id="3.90.650.10">
    <property type="entry name" value="PurM-like C-terminal domain"/>
    <property type="match status" value="1"/>
</dbReference>
<dbReference type="GO" id="GO:0004756">
    <property type="term" value="F:selenide, water dikinase activity"/>
    <property type="evidence" value="ECO:0007669"/>
    <property type="project" value="TreeGrafter"/>
</dbReference>
<dbReference type="Pfam" id="PF02769">
    <property type="entry name" value="AIRS_C"/>
    <property type="match status" value="1"/>
</dbReference>
<evidence type="ECO:0000259" key="7">
    <source>
        <dbReference type="Pfam" id="PF00586"/>
    </source>
</evidence>
<feature type="compositionally biased region" description="Basic and acidic residues" evidence="6">
    <location>
        <begin position="380"/>
        <end position="392"/>
    </location>
</feature>
<dbReference type="Gene3D" id="3.30.1330.10">
    <property type="entry name" value="PurM-like, N-terminal domain"/>
    <property type="match status" value="1"/>
</dbReference>
<evidence type="ECO:0000256" key="2">
    <source>
        <dbReference type="ARBA" id="ARBA00022741"/>
    </source>
</evidence>
<feature type="region of interest" description="Disordered" evidence="6">
    <location>
        <begin position="129"/>
        <end position="210"/>
    </location>
</feature>
<dbReference type="GO" id="GO:0005524">
    <property type="term" value="F:ATP binding"/>
    <property type="evidence" value="ECO:0007669"/>
    <property type="project" value="UniProtKB-KW"/>
</dbReference>
<dbReference type="VEuPathDB" id="ToxoDB:CSUI_002649"/>
<evidence type="ECO:0000256" key="1">
    <source>
        <dbReference type="ARBA" id="ARBA00022679"/>
    </source>
</evidence>
<dbReference type="InterPro" id="IPR004536">
    <property type="entry name" value="SPS/SelD"/>
</dbReference>
<dbReference type="InterPro" id="IPR036921">
    <property type="entry name" value="PurM-like_N_sf"/>
</dbReference>
<feature type="compositionally biased region" description="Basic and acidic residues" evidence="6">
    <location>
        <begin position="456"/>
        <end position="465"/>
    </location>
</feature>
<protein>
    <submittedName>
        <fullName evidence="9">Water dikinase</fullName>
    </submittedName>
</protein>
<dbReference type="SUPFAM" id="SSF56042">
    <property type="entry name" value="PurM C-terminal domain-like"/>
    <property type="match status" value="2"/>
</dbReference>
<dbReference type="Proteomes" id="UP000221165">
    <property type="component" value="Unassembled WGS sequence"/>
</dbReference>
<dbReference type="GO" id="GO:0016260">
    <property type="term" value="P:selenocysteine biosynthetic process"/>
    <property type="evidence" value="ECO:0007669"/>
    <property type="project" value="TreeGrafter"/>
</dbReference>
<accession>A0A2C6L3W4</accession>
<sequence>MHLPLFFPGDVASILGCPRPKAGVYAVRAGPPLDRNLRKVLEYGEGAKLYHWKPQTTYLSLVSCGDDYAIANKGNVSFEGQWVWKLKRFIDLKWMRMYQELPQMNEDLPLYLNGDLHSFLPILSSEVHTSSPSSSVVGVQGSSPSGSRWGGRAQRFLGGKSSTSSLAKEKDSDRDEPVGREHQRSKSWETVSGSGAILQDLPKRNGHGLESEHNKGLLTLLAYVSQLQHDEKGLEDSSLPHPLTRPHKRLDSKVKKMRCGGCAGKIPSSVLRHALHELQREDQRQATMSCMQNKSHEQVESPSRERVEDLLACQEGKAPIEIAAASGQRCQGNEVEGDRRGRTEGGKDRALEQVCLSTTTQALAITEEKSGFSNPARSTGRRDRERGSGDPRLLTYRDEVLVGLDDADDACVFSATPMLSGGVGCRGDNAGHRKTRIFVQGREKGDTQGVGGGDLSEWRSKDSRFPPETQACDKESARQPLLVQTVDFFRSFYEDTYILGRIAATHALSDCYAMGAEPMIALLTAVIPYGSDHVMQNTLLQLLGGCCSVLSREHCELVGGHSAEGTEVSAGLTITGRIIPGDREGTSDTCTSSRICKSCQAHLQEQVGNTDHSASAARDSGTHEDDLKEKVRQGVDTALPSLKSKTEETKDVQTKERDSDKGEVDRQEGQTSEENQEEKGKPSRQYGTTSTVAGRKIRREEKGRDRSQSHEDNSGEEEKEKEKMVPRVSCPLCIAGVGYLAKGSARAQGGDALILAKALGTGIVMAGCLQGKAKGRWVMNALDHMQVSNRKAAEIFMAHGATACTDVTGFGLLGHLVEMLSACRKARAQAEGAAPSARKTCVGSSAGEAQSAGGRELSSCSFGANCERASDRDPGQLLCARLFLSLLPLLDGVVELMADGVHSSLLPGNAKFFSAISQKAWVRGTGRGVPMPSEGARCLTVPALLPVLFDPQTSGGLLAVVPAHRATECLASLRDEGGYKDSAIIGHLFQETPPPEGHDRPMGTATCDNMRASVECLS</sequence>
<feature type="domain" description="PurM-like N-terminal" evidence="7">
    <location>
        <begin position="482"/>
        <end position="578"/>
    </location>
</feature>
<feature type="compositionally biased region" description="Basic and acidic residues" evidence="6">
    <location>
        <begin position="201"/>
        <end position="210"/>
    </location>
</feature>
<dbReference type="EMBL" id="MIGC01001097">
    <property type="protein sequence ID" value="PHJ23497.1"/>
    <property type="molecule type" value="Genomic_DNA"/>
</dbReference>
<keyword evidence="2" id="KW-0547">Nucleotide-binding</keyword>
<keyword evidence="10" id="KW-1185">Reference proteome</keyword>
<dbReference type="OrthoDB" id="409395at2759"/>
<dbReference type="GO" id="GO:0005737">
    <property type="term" value="C:cytoplasm"/>
    <property type="evidence" value="ECO:0007669"/>
    <property type="project" value="TreeGrafter"/>
</dbReference>
<dbReference type="PANTHER" id="PTHR10256:SF0">
    <property type="entry name" value="INACTIVE SELENIDE, WATER DIKINASE-LIKE PROTEIN-RELATED"/>
    <property type="match status" value="1"/>
</dbReference>
<keyword evidence="3 9" id="KW-0418">Kinase</keyword>
<comment type="caution">
    <text evidence="9">The sequence shown here is derived from an EMBL/GenBank/DDBJ whole genome shotgun (WGS) entry which is preliminary data.</text>
</comment>
<feature type="compositionally biased region" description="Basic and acidic residues" evidence="6">
    <location>
        <begin position="644"/>
        <end position="668"/>
    </location>
</feature>
<dbReference type="AlphaFoldDB" id="A0A2C6L3W4"/>
<dbReference type="GeneID" id="94426060"/>
<feature type="compositionally biased region" description="Basic and acidic residues" evidence="6">
    <location>
        <begin position="698"/>
        <end position="723"/>
    </location>
</feature>
<dbReference type="Gene3D" id="3.50.50.100">
    <property type="match status" value="1"/>
</dbReference>
<name>A0A2C6L3W4_9APIC</name>
<gene>
    <name evidence="9" type="ORF">CSUI_002649</name>
</gene>
<evidence type="ECO:0000256" key="3">
    <source>
        <dbReference type="ARBA" id="ARBA00022777"/>
    </source>
</evidence>
<keyword evidence="4" id="KW-0067">ATP-binding</keyword>